<dbReference type="InterPro" id="IPR016084">
    <property type="entry name" value="Haem_Oase-like_multi-hlx"/>
</dbReference>
<reference evidence="1" key="1">
    <citation type="submission" date="2017-10" db="EMBL/GenBank/DDBJ databases">
        <title>Massilia psychrophilum sp. nov., a novel purple-pigmented bacterium isolated from Tianshan glacier, Xinjiang Municipality, China.</title>
        <authorList>
            <person name="Wang H."/>
        </authorList>
    </citation>
    <scope>NUCLEOTIDE SEQUENCE [LARGE SCALE GENOMIC DNA]</scope>
    <source>
        <strain evidence="1">B2</strain>
    </source>
</reference>
<dbReference type="Proteomes" id="UP000229897">
    <property type="component" value="Chromosome"/>
</dbReference>
<proteinExistence type="predicted"/>
<organism evidence="1 2">
    <name type="scientific">Massilia violaceinigra</name>
    <dbReference type="NCBI Taxonomy" id="2045208"/>
    <lineage>
        <taxon>Bacteria</taxon>
        <taxon>Pseudomonadati</taxon>
        <taxon>Pseudomonadota</taxon>
        <taxon>Betaproteobacteria</taxon>
        <taxon>Burkholderiales</taxon>
        <taxon>Oxalobacteraceae</taxon>
        <taxon>Telluria group</taxon>
        <taxon>Massilia</taxon>
    </lineage>
</organism>
<dbReference type="GO" id="GO:0004392">
    <property type="term" value="F:heme oxygenase (decyclizing) activity"/>
    <property type="evidence" value="ECO:0007669"/>
    <property type="project" value="InterPro"/>
</dbReference>
<dbReference type="CDD" id="cd19166">
    <property type="entry name" value="HemeO-bac"/>
    <property type="match status" value="1"/>
</dbReference>
<dbReference type="EMBL" id="CP024608">
    <property type="protein sequence ID" value="ATQ75685.1"/>
    <property type="molecule type" value="Genomic_DNA"/>
</dbReference>
<protein>
    <submittedName>
        <fullName evidence="1">Heme oxygenase</fullName>
    </submittedName>
</protein>
<dbReference type="KEGG" id="mass:CR152_14975"/>
<dbReference type="AlphaFoldDB" id="A0A2D2DL57"/>
<gene>
    <name evidence="1" type="ORF">CR152_14975</name>
</gene>
<evidence type="ECO:0000313" key="1">
    <source>
        <dbReference type="EMBL" id="ATQ75685.1"/>
    </source>
</evidence>
<dbReference type="GO" id="GO:0006788">
    <property type="term" value="P:heme oxidation"/>
    <property type="evidence" value="ECO:0007669"/>
    <property type="project" value="InterPro"/>
</dbReference>
<dbReference type="Gene3D" id="1.20.910.10">
    <property type="entry name" value="Heme oxygenase-like"/>
    <property type="match status" value="1"/>
</dbReference>
<dbReference type="Pfam" id="PF01126">
    <property type="entry name" value="Heme_oxygenase"/>
    <property type="match status" value="1"/>
</dbReference>
<accession>A0A2D2DL57</accession>
<dbReference type="InterPro" id="IPR016053">
    <property type="entry name" value="Haem_Oase-like"/>
</dbReference>
<name>A0A2D2DL57_9BURK</name>
<evidence type="ECO:0000313" key="2">
    <source>
        <dbReference type="Proteomes" id="UP000229897"/>
    </source>
</evidence>
<dbReference type="OrthoDB" id="114943at2"/>
<keyword evidence="2" id="KW-1185">Reference proteome</keyword>
<dbReference type="SUPFAM" id="SSF48613">
    <property type="entry name" value="Heme oxygenase-like"/>
    <property type="match status" value="1"/>
</dbReference>
<sequence length="195" mass="21058">MNQHPNRAQADALSALRIATADRHAVLDAGMPLAQPDAGLQHYSDHLHMLRRWLSPLEAWLANYSDGPQGEPGLPAVARVALIDADLADPALHGVHADTRAEDDTVWPIGASAAYRWGVTYVIEGSQLGGAVLYQRLAGPLAPHPLRYLRSGAEGPGPRWRSFMLALREGVKSEGEIADACRGACDAFDRILAMR</sequence>